<sequence length="199" mass="22435">MELIVGRDSTWSLRAWLCAKIAKVEVNELIIDLTKPDYKQTLLSYSPSGLVPALNVGESVIHDSLAIIEFFNEQSSGALFPTDELQRAEARSLCSELHSGFFQLRQQCPFSLDPVEPLAELASDLNVEIKRVESIFEQAQQPFMYQHAGAVDAFYSILAFRLQSYGITFNGKAGEYQQSLLNWPLLNQAIEVAMEWRKS</sequence>
<dbReference type="SUPFAM" id="SSF52833">
    <property type="entry name" value="Thioredoxin-like"/>
    <property type="match status" value="1"/>
</dbReference>
<dbReference type="GO" id="GO:0005737">
    <property type="term" value="C:cytoplasm"/>
    <property type="evidence" value="ECO:0007669"/>
    <property type="project" value="TreeGrafter"/>
</dbReference>
<dbReference type="PANTHER" id="PTHR43968:SF6">
    <property type="entry name" value="GLUTATHIONE S-TRANSFERASE OMEGA"/>
    <property type="match status" value="1"/>
</dbReference>
<evidence type="ECO:0000313" key="2">
    <source>
        <dbReference type="EMBL" id="MCK6264315.1"/>
    </source>
</evidence>
<dbReference type="InterPro" id="IPR050983">
    <property type="entry name" value="GST_Omega/HSP26"/>
</dbReference>
<dbReference type="Gene3D" id="1.20.1050.10">
    <property type="match status" value="1"/>
</dbReference>
<gene>
    <name evidence="2" type="ORF">KP803_13625</name>
</gene>
<dbReference type="AlphaFoldDB" id="A0A9X1XLC5"/>
<dbReference type="RefSeq" id="WP_248009395.1">
    <property type="nucleotide sequence ID" value="NZ_JAJHVV010000008.1"/>
</dbReference>
<dbReference type="InterPro" id="IPR036249">
    <property type="entry name" value="Thioredoxin-like_sf"/>
</dbReference>
<dbReference type="InterPro" id="IPR036282">
    <property type="entry name" value="Glutathione-S-Trfase_C_sf"/>
</dbReference>
<dbReference type="PROSITE" id="PS50404">
    <property type="entry name" value="GST_NTER"/>
    <property type="match status" value="1"/>
</dbReference>
<evidence type="ECO:0000313" key="3">
    <source>
        <dbReference type="Proteomes" id="UP001139559"/>
    </source>
</evidence>
<dbReference type="Pfam" id="PF13409">
    <property type="entry name" value="GST_N_2"/>
    <property type="match status" value="1"/>
</dbReference>
<dbReference type="EMBL" id="JAJHVV010000008">
    <property type="protein sequence ID" value="MCK6264315.1"/>
    <property type="molecule type" value="Genomic_DNA"/>
</dbReference>
<evidence type="ECO:0000259" key="1">
    <source>
        <dbReference type="PROSITE" id="PS50404"/>
    </source>
</evidence>
<keyword evidence="3" id="KW-1185">Reference proteome</keyword>
<dbReference type="PANTHER" id="PTHR43968">
    <property type="match status" value="1"/>
</dbReference>
<organism evidence="2 3">
    <name type="scientific">Vibrio amylolyticus</name>
    <dbReference type="NCBI Taxonomy" id="2847292"/>
    <lineage>
        <taxon>Bacteria</taxon>
        <taxon>Pseudomonadati</taxon>
        <taxon>Pseudomonadota</taxon>
        <taxon>Gammaproteobacteria</taxon>
        <taxon>Vibrionales</taxon>
        <taxon>Vibrionaceae</taxon>
        <taxon>Vibrio</taxon>
    </lineage>
</organism>
<dbReference type="Gene3D" id="3.40.30.10">
    <property type="entry name" value="Glutaredoxin"/>
    <property type="match status" value="1"/>
</dbReference>
<accession>A0A9X1XLC5</accession>
<dbReference type="Proteomes" id="UP001139559">
    <property type="component" value="Unassembled WGS sequence"/>
</dbReference>
<dbReference type="SUPFAM" id="SSF47616">
    <property type="entry name" value="GST C-terminal domain-like"/>
    <property type="match status" value="1"/>
</dbReference>
<comment type="caution">
    <text evidence="2">The sequence shown here is derived from an EMBL/GenBank/DDBJ whole genome shotgun (WGS) entry which is preliminary data.</text>
</comment>
<name>A0A9X1XLC5_9VIBR</name>
<dbReference type="InterPro" id="IPR004045">
    <property type="entry name" value="Glutathione_S-Trfase_N"/>
</dbReference>
<reference evidence="2" key="1">
    <citation type="submission" date="2021-11" db="EMBL/GenBank/DDBJ databases">
        <title>Vibrio ZSDE26 sp. nov. and Vibrio ZSDZ34 sp. nov., isolated from coastal seawater in Qingdao.</title>
        <authorList>
            <person name="Zhang P."/>
        </authorList>
    </citation>
    <scope>NUCLEOTIDE SEQUENCE</scope>
    <source>
        <strain evidence="2">ZSDE26</strain>
    </source>
</reference>
<proteinExistence type="predicted"/>
<protein>
    <submittedName>
        <fullName evidence="2">Glutathione S-transferase N-terminal domain-containing protein</fullName>
    </submittedName>
</protein>
<feature type="domain" description="GST N-terminal" evidence="1">
    <location>
        <begin position="1"/>
        <end position="79"/>
    </location>
</feature>